<organism evidence="2 3">
    <name type="scientific">Amycolatopsis thermophila</name>
    <dbReference type="NCBI Taxonomy" id="206084"/>
    <lineage>
        <taxon>Bacteria</taxon>
        <taxon>Bacillati</taxon>
        <taxon>Actinomycetota</taxon>
        <taxon>Actinomycetes</taxon>
        <taxon>Pseudonocardiales</taxon>
        <taxon>Pseudonocardiaceae</taxon>
        <taxon>Amycolatopsis</taxon>
    </lineage>
</organism>
<dbReference type="Pfam" id="PF13560">
    <property type="entry name" value="HTH_31"/>
    <property type="match status" value="1"/>
</dbReference>
<keyword evidence="3" id="KW-1185">Reference proteome</keyword>
<dbReference type="InterPro" id="IPR010982">
    <property type="entry name" value="Lambda_DNA-bd_dom_sf"/>
</dbReference>
<proteinExistence type="predicted"/>
<protein>
    <submittedName>
        <fullName evidence="2">Transcriptional regulator with XRE-family HTH domain</fullName>
    </submittedName>
</protein>
<name>A0ABU0EU23_9PSEU</name>
<gene>
    <name evidence="2" type="ORF">FB470_002804</name>
</gene>
<evidence type="ECO:0000259" key="1">
    <source>
        <dbReference type="PROSITE" id="PS50943"/>
    </source>
</evidence>
<dbReference type="PANTHER" id="PTHR35010">
    <property type="entry name" value="BLL4672 PROTEIN-RELATED"/>
    <property type="match status" value="1"/>
</dbReference>
<reference evidence="2 3" key="1">
    <citation type="submission" date="2023-07" db="EMBL/GenBank/DDBJ databases">
        <title>Sequencing the genomes of 1000 actinobacteria strains.</title>
        <authorList>
            <person name="Klenk H.-P."/>
        </authorList>
    </citation>
    <scope>NUCLEOTIDE SEQUENCE [LARGE SCALE GENOMIC DNA]</scope>
    <source>
        <strain evidence="2 3">DSM 45805</strain>
    </source>
</reference>
<comment type="caution">
    <text evidence="2">The sequence shown here is derived from an EMBL/GenBank/DDBJ whole genome shotgun (WGS) entry which is preliminary data.</text>
</comment>
<dbReference type="SUPFAM" id="SSF47413">
    <property type="entry name" value="lambda repressor-like DNA-binding domains"/>
    <property type="match status" value="1"/>
</dbReference>
<dbReference type="SMART" id="SM00530">
    <property type="entry name" value="HTH_XRE"/>
    <property type="match status" value="1"/>
</dbReference>
<dbReference type="Gene3D" id="3.30.450.180">
    <property type="match status" value="1"/>
</dbReference>
<feature type="domain" description="HTH cro/C1-type" evidence="1">
    <location>
        <begin position="34"/>
        <end position="81"/>
    </location>
</feature>
<evidence type="ECO:0000313" key="2">
    <source>
        <dbReference type="EMBL" id="MDQ0378810.1"/>
    </source>
</evidence>
<dbReference type="InterPro" id="IPR001387">
    <property type="entry name" value="Cro/C1-type_HTH"/>
</dbReference>
<dbReference type="InterPro" id="IPR041413">
    <property type="entry name" value="MLTR_LBD"/>
</dbReference>
<dbReference type="EMBL" id="JAUSUT010000001">
    <property type="protein sequence ID" value="MDQ0378810.1"/>
    <property type="molecule type" value="Genomic_DNA"/>
</dbReference>
<dbReference type="Pfam" id="PF17765">
    <property type="entry name" value="MLTR_LBD"/>
    <property type="match status" value="1"/>
</dbReference>
<dbReference type="CDD" id="cd00093">
    <property type="entry name" value="HTH_XRE"/>
    <property type="match status" value="1"/>
</dbReference>
<evidence type="ECO:0000313" key="3">
    <source>
        <dbReference type="Proteomes" id="UP001229651"/>
    </source>
</evidence>
<dbReference type="PANTHER" id="PTHR35010:SF2">
    <property type="entry name" value="BLL4672 PROTEIN"/>
    <property type="match status" value="1"/>
</dbReference>
<accession>A0ABU0EU23</accession>
<dbReference type="Gene3D" id="1.10.260.40">
    <property type="entry name" value="lambda repressor-like DNA-binding domains"/>
    <property type="match status" value="1"/>
</dbReference>
<dbReference type="PROSITE" id="PS50943">
    <property type="entry name" value="HTH_CROC1"/>
    <property type="match status" value="1"/>
</dbReference>
<dbReference type="Proteomes" id="UP001229651">
    <property type="component" value="Unassembled WGS sequence"/>
</dbReference>
<sequence>MSDNELGEFLRTAREAVTPAEVGLPTGPRRRTPGLRRAELATLAGVSIDYLSRLEQGRDRHPSPQVLGALADAMRLSPEARGQLRLILTRHKDRTLCEASRPPVREVRPPVRAILDRLEPTPAHVVNRIGEVIAWTDGFDRLARPAGLLDGEPPNLARFVFTDRRARAVFPDWDAVADRQIANLRVETHRDDPQLALLTEELSVAAGAAFTERLTARIPLRGTGVDRFAHPVVGELRLTYETLALPDADEQRLVVQLPADEATAAAVNELDGRRPGSLRAVR</sequence>
<dbReference type="RefSeq" id="WP_306991790.1">
    <property type="nucleotide sequence ID" value="NZ_JAUSUT010000001.1"/>
</dbReference>